<reference evidence="2 3" key="1">
    <citation type="journal article" date="2023" name="BMC Biotechnol.">
        <title>Vitis rotundifolia cv Carlos genome sequencing.</title>
        <authorList>
            <person name="Huff M."/>
            <person name="Hulse-Kemp A."/>
            <person name="Scheffler B."/>
            <person name="Youngblood R."/>
            <person name="Simpson S."/>
            <person name="Babiker E."/>
            <person name="Staton M."/>
        </authorList>
    </citation>
    <scope>NUCLEOTIDE SEQUENCE [LARGE SCALE GENOMIC DNA]</scope>
    <source>
        <tissue evidence="2">Leaf</tissue>
    </source>
</reference>
<sequence length="464" mass="51730">MAITRSGGGGGDCGRQGRKLKDSSTGDASRQRQSPFGSCADSDLISWLRGLAVNPCNYEASKESGGRLWDQLLKLRKIMFLTHSEFPRRKRALQQFLKGEFTTTPGLVKSDQQSFKKLSRRQFFHTSSISCLLNSAESIGSDNQCIAHNSRSLGSLLTFEDNFRGKHVSTNLPVLDNSTDSSPLKRVSSPLMVSDESIYGSNPVSTENLTIHDTSLLDFDDSVYSSNSSNLEEPKQTDHQTPRRSIRLLKFIGDYLPRMAIPVGPGFQANVPDWTGPSDQGNLCGRDGDSESSRWLGTQIWPIRGESTETSPKTIGKGRPDSCFCASPGSADCVKLHVHEKSLLLQSDLGPAFMDWKFDEMGEAVSKSWSLKEQKTFQSLMKSNPLSNEVKFWKHASKCFPNKCRKSIVSYYFNVFLPRHISLQTRSSLKQVDTDEDEAEDVNHTDSQEGRAKDVKARYLRRGC</sequence>
<evidence type="ECO:0000256" key="1">
    <source>
        <dbReference type="SAM" id="MobiDB-lite"/>
    </source>
</evidence>
<accession>A0AA38ZV65</accession>
<evidence type="ECO:0000313" key="3">
    <source>
        <dbReference type="Proteomes" id="UP001168098"/>
    </source>
</evidence>
<organism evidence="2 3">
    <name type="scientific">Vitis rotundifolia</name>
    <name type="common">Muscadine grape</name>
    <dbReference type="NCBI Taxonomy" id="103349"/>
    <lineage>
        <taxon>Eukaryota</taxon>
        <taxon>Viridiplantae</taxon>
        <taxon>Streptophyta</taxon>
        <taxon>Embryophyta</taxon>
        <taxon>Tracheophyta</taxon>
        <taxon>Spermatophyta</taxon>
        <taxon>Magnoliopsida</taxon>
        <taxon>eudicotyledons</taxon>
        <taxon>Gunneridae</taxon>
        <taxon>Pentapetalae</taxon>
        <taxon>rosids</taxon>
        <taxon>Vitales</taxon>
        <taxon>Vitaceae</taxon>
        <taxon>Viteae</taxon>
        <taxon>Vitis</taxon>
    </lineage>
</organism>
<protein>
    <submittedName>
        <fullName evidence="2">Uncharacterized protein</fullName>
    </submittedName>
</protein>
<feature type="region of interest" description="Disordered" evidence="1">
    <location>
        <begin position="428"/>
        <end position="453"/>
    </location>
</feature>
<evidence type="ECO:0000313" key="2">
    <source>
        <dbReference type="EMBL" id="KAJ9694904.1"/>
    </source>
</evidence>
<keyword evidence="3" id="KW-1185">Reference proteome</keyword>
<proteinExistence type="predicted"/>
<dbReference type="EMBL" id="JARBHA010000008">
    <property type="protein sequence ID" value="KAJ9694904.1"/>
    <property type="molecule type" value="Genomic_DNA"/>
</dbReference>
<feature type="compositionally biased region" description="Gly residues" evidence="1">
    <location>
        <begin position="1"/>
        <end position="14"/>
    </location>
</feature>
<feature type="compositionally biased region" description="Polar residues" evidence="1">
    <location>
        <begin position="25"/>
        <end position="36"/>
    </location>
</feature>
<feature type="compositionally biased region" description="Basic and acidic residues" evidence="1">
    <location>
        <begin position="441"/>
        <end position="453"/>
    </location>
</feature>
<gene>
    <name evidence="2" type="ORF">PVL29_010397</name>
</gene>
<dbReference type="AlphaFoldDB" id="A0AA38ZV65"/>
<name>A0AA38ZV65_VITRO</name>
<dbReference type="Proteomes" id="UP001168098">
    <property type="component" value="Unassembled WGS sequence"/>
</dbReference>
<comment type="caution">
    <text evidence="2">The sequence shown here is derived from an EMBL/GenBank/DDBJ whole genome shotgun (WGS) entry which is preliminary data.</text>
</comment>
<dbReference type="PANTHER" id="PTHR46872">
    <property type="entry name" value="DNA BINDING PROTEIN"/>
    <property type="match status" value="1"/>
</dbReference>
<feature type="region of interest" description="Disordered" evidence="1">
    <location>
        <begin position="1"/>
        <end position="36"/>
    </location>
</feature>
<dbReference type="PANTHER" id="PTHR46872:SF10">
    <property type="entry name" value="MYB-LIKE DOMAIN-CONTAINING PROTEIN"/>
    <property type="match status" value="1"/>
</dbReference>